<feature type="compositionally biased region" description="Polar residues" evidence="1">
    <location>
        <begin position="53"/>
        <end position="72"/>
    </location>
</feature>
<proteinExistence type="predicted"/>
<name>A0AAV9PHC0_9PEZI</name>
<feature type="compositionally biased region" description="Polar residues" evidence="1">
    <location>
        <begin position="434"/>
        <end position="470"/>
    </location>
</feature>
<feature type="region of interest" description="Disordered" evidence="1">
    <location>
        <begin position="927"/>
        <end position="1198"/>
    </location>
</feature>
<protein>
    <recommendedName>
        <fullName evidence="4">Myb-like domain-containing protein</fullName>
    </recommendedName>
</protein>
<feature type="compositionally biased region" description="Polar residues" evidence="1">
    <location>
        <begin position="488"/>
        <end position="513"/>
    </location>
</feature>
<dbReference type="AlphaFoldDB" id="A0AAV9PHC0"/>
<feature type="compositionally biased region" description="Acidic residues" evidence="1">
    <location>
        <begin position="972"/>
        <end position="981"/>
    </location>
</feature>
<feature type="compositionally biased region" description="Basic and acidic residues" evidence="1">
    <location>
        <begin position="1093"/>
        <end position="1103"/>
    </location>
</feature>
<feature type="region of interest" description="Disordered" evidence="1">
    <location>
        <begin position="737"/>
        <end position="773"/>
    </location>
</feature>
<feature type="compositionally biased region" description="Polar residues" evidence="1">
    <location>
        <begin position="1135"/>
        <end position="1146"/>
    </location>
</feature>
<evidence type="ECO:0000313" key="3">
    <source>
        <dbReference type="Proteomes" id="UP001337655"/>
    </source>
</evidence>
<keyword evidence="3" id="KW-1185">Reference proteome</keyword>
<feature type="compositionally biased region" description="Acidic residues" evidence="1">
    <location>
        <begin position="737"/>
        <end position="762"/>
    </location>
</feature>
<feature type="compositionally biased region" description="Basic residues" evidence="1">
    <location>
        <begin position="950"/>
        <end position="959"/>
    </location>
</feature>
<comment type="caution">
    <text evidence="2">The sequence shown here is derived from an EMBL/GenBank/DDBJ whole genome shotgun (WGS) entry which is preliminary data.</text>
</comment>
<evidence type="ECO:0000256" key="1">
    <source>
        <dbReference type="SAM" id="MobiDB-lite"/>
    </source>
</evidence>
<evidence type="ECO:0008006" key="4">
    <source>
        <dbReference type="Google" id="ProtNLM"/>
    </source>
</evidence>
<feature type="compositionally biased region" description="Polar residues" evidence="1">
    <location>
        <begin position="1184"/>
        <end position="1198"/>
    </location>
</feature>
<feature type="region of interest" description="Disordered" evidence="1">
    <location>
        <begin position="165"/>
        <end position="230"/>
    </location>
</feature>
<feature type="compositionally biased region" description="Low complexity" evidence="1">
    <location>
        <begin position="961"/>
        <end position="971"/>
    </location>
</feature>
<dbReference type="Proteomes" id="UP001337655">
    <property type="component" value="Unassembled WGS sequence"/>
</dbReference>
<dbReference type="EMBL" id="JAVRRT010000003">
    <property type="protein sequence ID" value="KAK5173332.1"/>
    <property type="molecule type" value="Genomic_DNA"/>
</dbReference>
<gene>
    <name evidence="2" type="ORF">LTR77_002013</name>
</gene>
<feature type="compositionally biased region" description="Polar residues" evidence="1">
    <location>
        <begin position="220"/>
        <end position="230"/>
    </location>
</feature>
<feature type="region of interest" description="Disordered" evidence="1">
    <location>
        <begin position="423"/>
        <end position="525"/>
    </location>
</feature>
<feature type="region of interest" description="Disordered" evidence="1">
    <location>
        <begin position="49"/>
        <end position="153"/>
    </location>
</feature>
<organism evidence="2 3">
    <name type="scientific">Saxophila tyrrhenica</name>
    <dbReference type="NCBI Taxonomy" id="1690608"/>
    <lineage>
        <taxon>Eukaryota</taxon>
        <taxon>Fungi</taxon>
        <taxon>Dikarya</taxon>
        <taxon>Ascomycota</taxon>
        <taxon>Pezizomycotina</taxon>
        <taxon>Dothideomycetes</taxon>
        <taxon>Dothideomycetidae</taxon>
        <taxon>Mycosphaerellales</taxon>
        <taxon>Extremaceae</taxon>
        <taxon>Saxophila</taxon>
    </lineage>
</organism>
<feature type="region of interest" description="Disordered" evidence="1">
    <location>
        <begin position="886"/>
        <end position="912"/>
    </location>
</feature>
<reference evidence="2 3" key="1">
    <citation type="submission" date="2023-08" db="EMBL/GenBank/DDBJ databases">
        <title>Black Yeasts Isolated from many extreme environments.</title>
        <authorList>
            <person name="Coleine C."/>
            <person name="Stajich J.E."/>
            <person name="Selbmann L."/>
        </authorList>
    </citation>
    <scope>NUCLEOTIDE SEQUENCE [LARGE SCALE GENOMIC DNA]</scope>
    <source>
        <strain evidence="2 3">CCFEE 5935</strain>
    </source>
</reference>
<sequence>MAEPPDDASATKRHLALTLLVELPFPLNKSLDQSLLRINAANAKILSIETRPTHSSSQLARPTSRQQSQSQLAFPHAAQTAQSPPALATAGSIPTPDTAAAAAAAKAPGNKTPTSAQRPRDPHTSTVRPATRPPRQHTQALTQQPQLDAEAEDPIEDEDDAILNNIADDDFPDDISIIQGTQPQPRPQVQPQTQQQTQPQPQARPPQRRSGTAFEVMARSRSQQNRKPTGNWSVEEDKILLHGIRLNWTSTQFIGAFKINRTPSAVRGRKAWLVRRYPNGVVPAGDERHGSVENASTAVPPSSNTRLNWALDEVRVLKKALGEGYDAPEIVERRFPNRSLESVTKKAGRVEEAVMRHERATADFPQDDSAVEGWGDSANLKLRRAVREKLSKKEAHTAYFRLFAKRDFQRKWNAYKAQLNGTAPLARPERQDGTAVQGNKGTQQTVDQSTPPSAQIPTSSLSTAQQSSPTRRPVNRPENLTAILPADASTNPSATPSARPSTRPSTNAETNPTPNAPDARANAQASDEMDIVQVAETGQTEQAISESHQDAQASDEMEIVQNKSTAHAVVRGQPQMRGQPLIRTLTQVPQLAPPEEWPELAVGAVDRRNMVLVGRWPHTTSVHIETLLQQGDVVLMKRAVEQSAAQGCPEDAQEDFDMGKLSVRQLYALSCGDEDERKRLYERQRRMIRESRIRHDRPGPRRQKIDYVERPDGHGGVILVQETFSETDTEAEMWEDMYDGPDSEVADDDVEEEEEEEEDGEDAGQQSVSGANVASGGKLCKAKAMTFTSGRILPSQIDDTYEVYDDNGNLVDVRYKQQVSDALVVDVEAATDAEADVDLDLPTAPPMEEVEGFVNDTVAPTDEQLQDLTQSGDVQMFDEDRTFMGTRQHAAARQSPEVRSSPMTAAEQSAFTAVAETSTPAVLGLDSLDQDEASRDGAQATAATDDTPTKKRSQRKRTHSTSEGAGTATSSDPEDGNTADDESPRRRKKIKTELISSPAKPRQQRDAIQQQRLADQLAMPPPPLPTSAVSEEKAQRNAERRARKKANRKAARESTAERSDPISVEHHEGLGNRERRRRRMPPISSDAPGSDAPARRTNVETRSHASRRRTTPRTTAIVQSIEAPEARPKRRIPQQDRTPGNKSGNADQGLGLGPDWYKANPIQTSPLKPKYVPPSPVKLPYDNDASSLPSTMQSSIVT</sequence>
<feature type="compositionally biased region" description="Polar residues" evidence="1">
    <location>
        <begin position="897"/>
        <end position="912"/>
    </location>
</feature>
<accession>A0AAV9PHC0</accession>
<feature type="compositionally biased region" description="Basic and acidic residues" evidence="1">
    <location>
        <begin position="1050"/>
        <end position="1073"/>
    </location>
</feature>
<feature type="compositionally biased region" description="Low complexity" evidence="1">
    <location>
        <begin position="936"/>
        <end position="946"/>
    </location>
</feature>
<feature type="compositionally biased region" description="Basic and acidic residues" evidence="1">
    <location>
        <begin position="1030"/>
        <end position="1040"/>
    </location>
</feature>
<evidence type="ECO:0000313" key="2">
    <source>
        <dbReference type="EMBL" id="KAK5173332.1"/>
    </source>
</evidence>
<dbReference type="RefSeq" id="XP_064662027.1">
    <property type="nucleotide sequence ID" value="XM_064799272.1"/>
</dbReference>
<feature type="compositionally biased region" description="Low complexity" evidence="1">
    <location>
        <begin position="179"/>
        <end position="201"/>
    </location>
</feature>
<feature type="compositionally biased region" description="Polar residues" evidence="1">
    <location>
        <begin position="136"/>
        <end position="146"/>
    </location>
</feature>
<dbReference type="GeneID" id="89923360"/>